<feature type="domain" description="Solute-binding protein family 5" evidence="4">
    <location>
        <begin position="125"/>
        <end position="508"/>
    </location>
</feature>
<organism evidence="5 6">
    <name type="scientific">Chlorobium phaeobacteroides (strain DSM 266 / SMG 266 / 2430)</name>
    <dbReference type="NCBI Taxonomy" id="290317"/>
    <lineage>
        <taxon>Bacteria</taxon>
        <taxon>Pseudomonadati</taxon>
        <taxon>Chlorobiota</taxon>
        <taxon>Chlorobiia</taxon>
        <taxon>Chlorobiales</taxon>
        <taxon>Chlorobiaceae</taxon>
        <taxon>Chlorobium/Pelodictyon group</taxon>
        <taxon>Chlorobium</taxon>
    </lineage>
</organism>
<dbReference type="PANTHER" id="PTHR30290">
    <property type="entry name" value="PERIPLASMIC BINDING COMPONENT OF ABC TRANSPORTER"/>
    <property type="match status" value="1"/>
</dbReference>
<dbReference type="PANTHER" id="PTHR30290:SF9">
    <property type="entry name" value="OLIGOPEPTIDE-BINDING PROTEIN APPA"/>
    <property type="match status" value="1"/>
</dbReference>
<dbReference type="GO" id="GO:0030288">
    <property type="term" value="C:outer membrane-bounded periplasmic space"/>
    <property type="evidence" value="ECO:0007669"/>
    <property type="project" value="UniProtKB-ARBA"/>
</dbReference>
<proteinExistence type="inferred from homology"/>
<dbReference type="Pfam" id="PF00496">
    <property type="entry name" value="SBP_bac_5"/>
    <property type="match status" value="1"/>
</dbReference>
<evidence type="ECO:0000256" key="2">
    <source>
        <dbReference type="ARBA" id="ARBA00022448"/>
    </source>
</evidence>
<evidence type="ECO:0000313" key="5">
    <source>
        <dbReference type="EMBL" id="ABL64623.1"/>
    </source>
</evidence>
<dbReference type="GO" id="GO:0043190">
    <property type="term" value="C:ATP-binding cassette (ABC) transporter complex"/>
    <property type="evidence" value="ECO:0007669"/>
    <property type="project" value="InterPro"/>
</dbReference>
<dbReference type="GO" id="GO:0015833">
    <property type="term" value="P:peptide transport"/>
    <property type="evidence" value="ECO:0007669"/>
    <property type="project" value="TreeGrafter"/>
</dbReference>
<dbReference type="InterPro" id="IPR039424">
    <property type="entry name" value="SBP_5"/>
</dbReference>
<dbReference type="PIRSF" id="PIRSF002741">
    <property type="entry name" value="MppA"/>
    <property type="match status" value="1"/>
</dbReference>
<sequence precursor="true">MTMFTKREVTVPACSNSRPFRFSLSALILFMTVLASTSCSEKKQGDDIGSKGRAAKDSTLVIAMLGDADYLNPVLGTTVTSNNIFSLIYPGLLQSEFDTTTGLLNFIALEKRLRQTGTGTGKKTPRAALAKTWRMAPDHKSITYILRNNAFWNDGKPIVSGDFKFSYKLYGNPVIASARQQYLSELIGAETGQVDFRRAIETPDDTTLIFRFHKPVSEQLALFHTSLTPLPSHYWRSVKPEDFRSSPLNQLPLGAGPYKLQVWRQQQEIVLASNKRSNLPKPGNIPYISYRVVPDYTVRLTQLQTNAVDVVENIKPEDFQGVLKSNAAIEIKTVGLRVFDYVGWSNIDQAEYHKTGKIKPHPLFGSAQVRLALTTAIDRESIIDGYLKSYGVLCNTDISPSLKWAYNRAILAHQFDPAKASALLKAEGWLPGPDGILRKNGRKFSFVLYTNSGNARRNYASVIIQQNLKAIGIDCKLDVQESNVFFENLQSRKLDAWMAGWSIGLEIDPLDVWGSDLKKSRFNFTGYQNPRIDGLCELAKQKMDPLEAKAYWMEYQQILHRDQPVTFLYWIRETQGFNKRIQGEELNISGTFYNIDDWTLNPSATVAL</sequence>
<dbReference type="AlphaFoldDB" id="A1BDZ6"/>
<dbReference type="Gene3D" id="3.90.76.10">
    <property type="entry name" value="Dipeptide-binding Protein, Domain 1"/>
    <property type="match status" value="1"/>
</dbReference>
<name>A1BDZ6_CHLPD</name>
<evidence type="ECO:0000256" key="1">
    <source>
        <dbReference type="ARBA" id="ARBA00005695"/>
    </source>
</evidence>
<dbReference type="SUPFAM" id="SSF53850">
    <property type="entry name" value="Periplasmic binding protein-like II"/>
    <property type="match status" value="1"/>
</dbReference>
<dbReference type="KEGG" id="cph:Cpha266_0567"/>
<dbReference type="Gene3D" id="3.40.190.10">
    <property type="entry name" value="Periplasmic binding protein-like II"/>
    <property type="match status" value="1"/>
</dbReference>
<evidence type="ECO:0000259" key="4">
    <source>
        <dbReference type="Pfam" id="PF00496"/>
    </source>
</evidence>
<reference evidence="5 6" key="1">
    <citation type="submission" date="2006-12" db="EMBL/GenBank/DDBJ databases">
        <title>Complete sequence of Chlorobium phaeobacteroides DSM 266.</title>
        <authorList>
            <consortium name="US DOE Joint Genome Institute"/>
            <person name="Copeland A."/>
            <person name="Lucas S."/>
            <person name="Lapidus A."/>
            <person name="Barry K."/>
            <person name="Detter J.C."/>
            <person name="Glavina del Rio T."/>
            <person name="Hammon N."/>
            <person name="Israni S."/>
            <person name="Pitluck S."/>
            <person name="Goltsman E."/>
            <person name="Schmutz J."/>
            <person name="Larimer F."/>
            <person name="Land M."/>
            <person name="Hauser L."/>
            <person name="Mikhailova N."/>
            <person name="Li T."/>
            <person name="Overmann J."/>
            <person name="Bryant D.A."/>
            <person name="Richardson P."/>
        </authorList>
    </citation>
    <scope>NUCLEOTIDE SEQUENCE [LARGE SCALE GENOMIC DNA]</scope>
    <source>
        <strain evidence="5 6">DSM 266</strain>
    </source>
</reference>
<keyword evidence="6" id="KW-1185">Reference proteome</keyword>
<gene>
    <name evidence="5" type="ordered locus">Cpha266_0567</name>
</gene>
<dbReference type="InterPro" id="IPR000914">
    <property type="entry name" value="SBP_5_dom"/>
</dbReference>
<evidence type="ECO:0000313" key="6">
    <source>
        <dbReference type="Proteomes" id="UP000008701"/>
    </source>
</evidence>
<dbReference type="HOGENOM" id="CLU_017028_8_6_10"/>
<dbReference type="STRING" id="290317.Cpha266_0567"/>
<dbReference type="GO" id="GO:1904680">
    <property type="term" value="F:peptide transmembrane transporter activity"/>
    <property type="evidence" value="ECO:0007669"/>
    <property type="project" value="TreeGrafter"/>
</dbReference>
<keyword evidence="2" id="KW-0813">Transport</keyword>
<evidence type="ECO:0000256" key="3">
    <source>
        <dbReference type="ARBA" id="ARBA00022729"/>
    </source>
</evidence>
<protein>
    <submittedName>
        <fullName evidence="5">Extracellular solute-binding protein, family 5</fullName>
    </submittedName>
</protein>
<dbReference type="EMBL" id="CP000492">
    <property type="protein sequence ID" value="ABL64623.1"/>
    <property type="molecule type" value="Genomic_DNA"/>
</dbReference>
<accession>A1BDZ6</accession>
<dbReference type="Proteomes" id="UP000008701">
    <property type="component" value="Chromosome"/>
</dbReference>
<dbReference type="Gene3D" id="3.10.105.10">
    <property type="entry name" value="Dipeptide-binding Protein, Domain 3"/>
    <property type="match status" value="1"/>
</dbReference>
<dbReference type="eggNOG" id="COG0747">
    <property type="taxonomic scope" value="Bacteria"/>
</dbReference>
<dbReference type="CDD" id="cd08514">
    <property type="entry name" value="PBP2_AppA_like"/>
    <property type="match status" value="1"/>
</dbReference>
<comment type="similarity">
    <text evidence="1">Belongs to the bacterial solute-binding protein 5 family.</text>
</comment>
<dbReference type="InterPro" id="IPR030678">
    <property type="entry name" value="Peptide/Ni-bd"/>
</dbReference>
<keyword evidence="3" id="KW-0732">Signal</keyword>